<evidence type="ECO:0000313" key="8">
    <source>
        <dbReference type="Proteomes" id="UP001558652"/>
    </source>
</evidence>
<dbReference type="CDD" id="cd00174">
    <property type="entry name" value="SH3"/>
    <property type="match status" value="1"/>
</dbReference>
<evidence type="ECO:0000256" key="1">
    <source>
        <dbReference type="ARBA" id="ARBA00004496"/>
    </source>
</evidence>
<protein>
    <recommendedName>
        <fullName evidence="6">SH3 domain-containing protein</fullName>
    </recommendedName>
</protein>
<dbReference type="PRINTS" id="PR00499">
    <property type="entry name" value="P67PHOX"/>
</dbReference>
<dbReference type="InterPro" id="IPR001452">
    <property type="entry name" value="SH3_domain"/>
</dbReference>
<dbReference type="Pfam" id="PF00018">
    <property type="entry name" value="SH3_1"/>
    <property type="match status" value="2"/>
</dbReference>
<dbReference type="PROSITE" id="PS50002">
    <property type="entry name" value="SH3"/>
    <property type="match status" value="2"/>
</dbReference>
<feature type="region of interest" description="Disordered" evidence="5">
    <location>
        <begin position="69"/>
        <end position="95"/>
    </location>
</feature>
<feature type="region of interest" description="Disordered" evidence="5">
    <location>
        <begin position="108"/>
        <end position="141"/>
    </location>
</feature>
<organism evidence="7 8">
    <name type="scientific">Ranatra chinensis</name>
    <dbReference type="NCBI Taxonomy" id="642074"/>
    <lineage>
        <taxon>Eukaryota</taxon>
        <taxon>Metazoa</taxon>
        <taxon>Ecdysozoa</taxon>
        <taxon>Arthropoda</taxon>
        <taxon>Hexapoda</taxon>
        <taxon>Insecta</taxon>
        <taxon>Pterygota</taxon>
        <taxon>Neoptera</taxon>
        <taxon>Paraneoptera</taxon>
        <taxon>Hemiptera</taxon>
        <taxon>Heteroptera</taxon>
        <taxon>Panheteroptera</taxon>
        <taxon>Nepomorpha</taxon>
        <taxon>Nepidae</taxon>
        <taxon>Ranatrinae</taxon>
        <taxon>Ranatra</taxon>
    </lineage>
</organism>
<accession>A0ABD0YJ02</accession>
<evidence type="ECO:0000256" key="4">
    <source>
        <dbReference type="PROSITE-ProRule" id="PRU00192"/>
    </source>
</evidence>
<feature type="compositionally biased region" description="Polar residues" evidence="5">
    <location>
        <begin position="16"/>
        <end position="34"/>
    </location>
</feature>
<evidence type="ECO:0000256" key="2">
    <source>
        <dbReference type="ARBA" id="ARBA00022443"/>
    </source>
</evidence>
<dbReference type="AlphaFoldDB" id="A0ABD0YJ02"/>
<dbReference type="PANTHER" id="PTHR47174">
    <property type="entry name" value="BRIDGING INTEGRATOR 3"/>
    <property type="match status" value="1"/>
</dbReference>
<sequence length="276" mass="30801">SSNFESGFEDDFSSFVASNATTPGTDIFSDSTPDPFSPVNKTCLPFELSNEDPKARRYASTSVISSVSKPTIIRVKSKPSRPPPPKKVDGWGENDSCPTYQVVTPVKPTVPPPPPPPDVVQELLNGPPIPPRPRPQDSQQEIKERAAPYCIAEYDYEATHVDDLSFKIGDAITLLSEVNSDWLKGRLGGKEGIFPRNYVKIVVPLNHEEHNLDMMVIALYSFTAETWDDLDFQEGEEIKVLRRINENWLYGECNGKRGQFPENYVQDISLLVSDVS</sequence>
<dbReference type="PANTHER" id="PTHR47174:SF3">
    <property type="entry name" value="BRIDGING INTEGRATOR 3"/>
    <property type="match status" value="1"/>
</dbReference>
<feature type="domain" description="SH3" evidence="6">
    <location>
        <begin position="145"/>
        <end position="204"/>
    </location>
</feature>
<reference evidence="7 8" key="1">
    <citation type="submission" date="2024-07" db="EMBL/GenBank/DDBJ databases">
        <title>Chromosome-level genome assembly of the water stick insect Ranatra chinensis (Heteroptera: Nepidae).</title>
        <authorList>
            <person name="Liu X."/>
        </authorList>
    </citation>
    <scope>NUCLEOTIDE SEQUENCE [LARGE SCALE GENOMIC DNA]</scope>
    <source>
        <strain evidence="7">Cailab_2021Rc</strain>
        <tissue evidence="7">Muscle</tissue>
    </source>
</reference>
<comment type="caution">
    <text evidence="7">The sequence shown here is derived from an EMBL/GenBank/DDBJ whole genome shotgun (WGS) entry which is preliminary data.</text>
</comment>
<proteinExistence type="predicted"/>
<evidence type="ECO:0000256" key="3">
    <source>
        <dbReference type="ARBA" id="ARBA00022490"/>
    </source>
</evidence>
<dbReference type="SUPFAM" id="SSF50044">
    <property type="entry name" value="SH3-domain"/>
    <property type="match status" value="2"/>
</dbReference>
<name>A0ABD0YJ02_9HEMI</name>
<dbReference type="Gene3D" id="2.30.30.40">
    <property type="entry name" value="SH3 Domains"/>
    <property type="match status" value="2"/>
</dbReference>
<evidence type="ECO:0000313" key="7">
    <source>
        <dbReference type="EMBL" id="KAL1131250.1"/>
    </source>
</evidence>
<comment type="subcellular location">
    <subcellularLocation>
        <location evidence="1">Cytoplasm</location>
    </subcellularLocation>
</comment>
<dbReference type="SMART" id="SM00326">
    <property type="entry name" value="SH3"/>
    <property type="match status" value="2"/>
</dbReference>
<feature type="non-terminal residue" evidence="7">
    <location>
        <position position="1"/>
    </location>
</feature>
<dbReference type="GO" id="GO:0016192">
    <property type="term" value="P:vesicle-mediated transport"/>
    <property type="evidence" value="ECO:0007669"/>
    <property type="project" value="UniProtKB-ARBA"/>
</dbReference>
<dbReference type="EMBL" id="JBFDAA010000006">
    <property type="protein sequence ID" value="KAL1131250.1"/>
    <property type="molecule type" value="Genomic_DNA"/>
</dbReference>
<dbReference type="InterPro" id="IPR046982">
    <property type="entry name" value="BIN3/RVS161-like"/>
</dbReference>
<evidence type="ECO:0000259" key="6">
    <source>
        <dbReference type="PROSITE" id="PS50002"/>
    </source>
</evidence>
<dbReference type="FunFam" id="2.30.30.40:FF:000072">
    <property type="entry name" value="Unconventional Myosin IB"/>
    <property type="match status" value="1"/>
</dbReference>
<dbReference type="PRINTS" id="PR00452">
    <property type="entry name" value="SH3DOMAIN"/>
</dbReference>
<dbReference type="InterPro" id="IPR036028">
    <property type="entry name" value="SH3-like_dom_sf"/>
</dbReference>
<gene>
    <name evidence="7" type="ORF">AAG570_010868</name>
</gene>
<keyword evidence="3" id="KW-0963">Cytoplasm</keyword>
<feature type="compositionally biased region" description="Pro residues" evidence="5">
    <location>
        <begin position="108"/>
        <end position="118"/>
    </location>
</feature>
<evidence type="ECO:0000256" key="5">
    <source>
        <dbReference type="SAM" id="MobiDB-lite"/>
    </source>
</evidence>
<feature type="domain" description="SH3" evidence="6">
    <location>
        <begin position="211"/>
        <end position="270"/>
    </location>
</feature>
<dbReference type="Proteomes" id="UP001558652">
    <property type="component" value="Unassembled WGS sequence"/>
</dbReference>
<dbReference type="GO" id="GO:0005737">
    <property type="term" value="C:cytoplasm"/>
    <property type="evidence" value="ECO:0007669"/>
    <property type="project" value="UniProtKB-SubCell"/>
</dbReference>
<feature type="region of interest" description="Disordered" evidence="5">
    <location>
        <begin position="15"/>
        <end position="42"/>
    </location>
</feature>
<keyword evidence="8" id="KW-1185">Reference proteome</keyword>
<keyword evidence="2 4" id="KW-0728">SH3 domain</keyword>